<evidence type="ECO:0000256" key="4">
    <source>
        <dbReference type="ARBA" id="ARBA00022917"/>
    </source>
</evidence>
<dbReference type="GO" id="GO:0004479">
    <property type="term" value="F:methionyl-tRNA formyltransferase activity"/>
    <property type="evidence" value="ECO:0007669"/>
    <property type="project" value="UniProtKB-UniRule"/>
</dbReference>
<organism evidence="6 7">
    <name type="scientific">Mesoplasma lactucae ATCC 49193</name>
    <dbReference type="NCBI Taxonomy" id="81460"/>
    <lineage>
        <taxon>Bacteria</taxon>
        <taxon>Bacillati</taxon>
        <taxon>Mycoplasmatota</taxon>
        <taxon>Mollicutes</taxon>
        <taxon>Entomoplasmatales</taxon>
        <taxon>Entomoplasmataceae</taxon>
        <taxon>Mesoplasma</taxon>
    </lineage>
</organism>
<comment type="function">
    <text evidence="5">Attaches a formyl group to the free amino group of methionyl-tRNA(fMet). The formyl group appears to play a dual role in the initiator identity of N-formylmethionyl-tRNA by promoting its recognition by IF2 and preventing the misappropriation of this tRNA by the elongation apparatus.</text>
</comment>
<dbReference type="GO" id="GO:0005829">
    <property type="term" value="C:cytosol"/>
    <property type="evidence" value="ECO:0007669"/>
    <property type="project" value="TreeGrafter"/>
</dbReference>
<dbReference type="SUPFAM" id="SSF53328">
    <property type="entry name" value="Formyltransferase"/>
    <property type="match status" value="1"/>
</dbReference>
<dbReference type="InterPro" id="IPR002376">
    <property type="entry name" value="Formyl_transf_N"/>
</dbReference>
<dbReference type="InterPro" id="IPR011034">
    <property type="entry name" value="Formyl_transferase-like_C_sf"/>
</dbReference>
<dbReference type="PANTHER" id="PTHR11138">
    <property type="entry name" value="METHIONYL-TRNA FORMYLTRANSFERASE"/>
    <property type="match status" value="1"/>
</dbReference>
<proteinExistence type="inferred from homology"/>
<dbReference type="Proteomes" id="UP000232227">
    <property type="component" value="Chromosome"/>
</dbReference>
<dbReference type="SUPFAM" id="SSF50486">
    <property type="entry name" value="FMT C-terminal domain-like"/>
    <property type="match status" value="1"/>
</dbReference>
<dbReference type="HAMAP" id="MF_00182">
    <property type="entry name" value="Formyl_trans"/>
    <property type="match status" value="1"/>
</dbReference>
<accession>A0A291IRF3</accession>
<dbReference type="EMBL" id="CP023668">
    <property type="protein sequence ID" value="ATG97340.1"/>
    <property type="molecule type" value="Genomic_DNA"/>
</dbReference>
<dbReference type="InterPro" id="IPR005794">
    <property type="entry name" value="Fmt"/>
</dbReference>
<keyword evidence="7" id="KW-1185">Reference proteome</keyword>
<gene>
    <name evidence="5" type="primary">fmt</name>
    <name evidence="6" type="ORF">CP520_01030</name>
</gene>
<dbReference type="InterPro" id="IPR036477">
    <property type="entry name" value="Formyl_transf_N_sf"/>
</dbReference>
<feature type="binding site" evidence="5">
    <location>
        <begin position="111"/>
        <end position="114"/>
    </location>
    <ligand>
        <name>(6S)-5,6,7,8-tetrahydrofolate</name>
        <dbReference type="ChEBI" id="CHEBI:57453"/>
    </ligand>
</feature>
<dbReference type="AlphaFoldDB" id="A0A291IRF3"/>
<name>A0A291IRF3_9MOLU</name>
<dbReference type="PANTHER" id="PTHR11138:SF5">
    <property type="entry name" value="METHIONYL-TRNA FORMYLTRANSFERASE, MITOCHONDRIAL"/>
    <property type="match status" value="1"/>
</dbReference>
<dbReference type="KEGG" id="mlac:CP520_01030"/>
<keyword evidence="4 5" id="KW-0648">Protein biosynthesis</keyword>
<dbReference type="InterPro" id="IPR041711">
    <property type="entry name" value="Met-tRNA-FMT_N"/>
</dbReference>
<dbReference type="Pfam" id="PF02911">
    <property type="entry name" value="Formyl_trans_C"/>
    <property type="match status" value="1"/>
</dbReference>
<dbReference type="InterPro" id="IPR044135">
    <property type="entry name" value="Met-tRNA-FMT_C"/>
</dbReference>
<evidence type="ECO:0000256" key="3">
    <source>
        <dbReference type="ARBA" id="ARBA00022679"/>
    </source>
</evidence>
<dbReference type="EC" id="2.1.2.9" evidence="2 5"/>
<reference evidence="6 7" key="1">
    <citation type="submission" date="2017-09" db="EMBL/GenBank/DDBJ databases">
        <title>SPAdes assembly of the Mesoplasma lactucae genome.</title>
        <authorList>
            <person name="Knight T.F."/>
            <person name="Rubinstein R."/>
            <person name="Citino T."/>
        </authorList>
    </citation>
    <scope>NUCLEOTIDE SEQUENCE [LARGE SCALE GENOMIC DNA]</scope>
    <source>
        <strain evidence="6 7">831-C4</strain>
    </source>
</reference>
<dbReference type="OrthoDB" id="9802815at2"/>
<dbReference type="NCBIfam" id="TIGR00460">
    <property type="entry name" value="fmt"/>
    <property type="match status" value="1"/>
</dbReference>
<evidence type="ECO:0000256" key="5">
    <source>
        <dbReference type="HAMAP-Rule" id="MF_00182"/>
    </source>
</evidence>
<dbReference type="Pfam" id="PF00551">
    <property type="entry name" value="Formyl_trans_N"/>
    <property type="match status" value="1"/>
</dbReference>
<keyword evidence="3 5" id="KW-0808">Transferase</keyword>
<sequence length="323" mass="36339">MNKMKVVFCGTPEIAAGILQQLIAMDDVEILATISQPNKPVGRKKVLTPTAVKTVSDENQIRCFQPTKISEIYDDLKQLDFDFLITCAYGQFIPTKILNLAKVEPLNVHGSLLPQYRGGAPIQRAIINGDKTTGVSLMRMVKQMDAGDVFAELECVIEDKDTSGTLFKKIEILGQKIIKDNLLKIYNHEIEPIPQESKFVTFAPIITSEEENIDWTKSAIDIFNLTRGLLPTPVAHTFMNHERYKIGATRVMKENEYFVTTMMVHNPGEILSIDNEGIIIQTGNGFLKILELQRPGKKMQPANIYYNNHNLNDIKVGARFDTI</sequence>
<dbReference type="Gene3D" id="3.40.50.12230">
    <property type="match status" value="1"/>
</dbReference>
<comment type="similarity">
    <text evidence="1 5">Belongs to the Fmt family.</text>
</comment>
<evidence type="ECO:0000256" key="1">
    <source>
        <dbReference type="ARBA" id="ARBA00010699"/>
    </source>
</evidence>
<protein>
    <recommendedName>
        <fullName evidence="2 5">Methionyl-tRNA formyltransferase</fullName>
        <ecNumber evidence="2 5">2.1.2.9</ecNumber>
    </recommendedName>
</protein>
<dbReference type="CDD" id="cd08646">
    <property type="entry name" value="FMT_core_Met-tRNA-FMT_N"/>
    <property type="match status" value="1"/>
</dbReference>
<evidence type="ECO:0000256" key="2">
    <source>
        <dbReference type="ARBA" id="ARBA00012261"/>
    </source>
</evidence>
<evidence type="ECO:0000313" key="7">
    <source>
        <dbReference type="Proteomes" id="UP000232227"/>
    </source>
</evidence>
<dbReference type="CDD" id="cd08704">
    <property type="entry name" value="Met_tRNA_FMT_C"/>
    <property type="match status" value="1"/>
</dbReference>
<comment type="catalytic activity">
    <reaction evidence="5">
        <text>L-methionyl-tRNA(fMet) + (6R)-10-formyltetrahydrofolate = N-formyl-L-methionyl-tRNA(fMet) + (6S)-5,6,7,8-tetrahydrofolate + H(+)</text>
        <dbReference type="Rhea" id="RHEA:24380"/>
        <dbReference type="Rhea" id="RHEA-COMP:9952"/>
        <dbReference type="Rhea" id="RHEA-COMP:9953"/>
        <dbReference type="ChEBI" id="CHEBI:15378"/>
        <dbReference type="ChEBI" id="CHEBI:57453"/>
        <dbReference type="ChEBI" id="CHEBI:78530"/>
        <dbReference type="ChEBI" id="CHEBI:78844"/>
        <dbReference type="ChEBI" id="CHEBI:195366"/>
        <dbReference type="EC" id="2.1.2.9"/>
    </reaction>
</comment>
<dbReference type="InterPro" id="IPR005793">
    <property type="entry name" value="Formyl_trans_C"/>
</dbReference>
<evidence type="ECO:0000313" key="6">
    <source>
        <dbReference type="EMBL" id="ATG97340.1"/>
    </source>
</evidence>